<feature type="compositionally biased region" description="Basic and acidic residues" evidence="1">
    <location>
        <begin position="9"/>
        <end position="21"/>
    </location>
</feature>
<dbReference type="EMBL" id="CAJVPI010000311">
    <property type="protein sequence ID" value="CAG8517505.1"/>
    <property type="molecule type" value="Genomic_DNA"/>
</dbReference>
<evidence type="ECO:0000313" key="2">
    <source>
        <dbReference type="EMBL" id="CAG8517505.1"/>
    </source>
</evidence>
<reference evidence="2" key="1">
    <citation type="submission" date="2021-06" db="EMBL/GenBank/DDBJ databases">
        <authorList>
            <person name="Kallberg Y."/>
            <person name="Tangrot J."/>
            <person name="Rosling A."/>
        </authorList>
    </citation>
    <scope>NUCLEOTIDE SEQUENCE</scope>
    <source>
        <strain evidence="2">BR232B</strain>
    </source>
</reference>
<feature type="region of interest" description="Disordered" evidence="1">
    <location>
        <begin position="9"/>
        <end position="35"/>
    </location>
</feature>
<evidence type="ECO:0000256" key="1">
    <source>
        <dbReference type="SAM" id="MobiDB-lite"/>
    </source>
</evidence>
<dbReference type="OrthoDB" id="2305610at2759"/>
<comment type="caution">
    <text evidence="2">The sequence shown here is derived from an EMBL/GenBank/DDBJ whole genome shotgun (WGS) entry which is preliminary data.</text>
</comment>
<gene>
    <name evidence="2" type="ORF">PBRASI_LOCUS3442</name>
</gene>
<proteinExistence type="predicted"/>
<accession>A0A9N9A5J7</accession>
<organism evidence="2 3">
    <name type="scientific">Paraglomus brasilianum</name>
    <dbReference type="NCBI Taxonomy" id="144538"/>
    <lineage>
        <taxon>Eukaryota</taxon>
        <taxon>Fungi</taxon>
        <taxon>Fungi incertae sedis</taxon>
        <taxon>Mucoromycota</taxon>
        <taxon>Glomeromycotina</taxon>
        <taxon>Glomeromycetes</taxon>
        <taxon>Paraglomerales</taxon>
        <taxon>Paraglomeraceae</taxon>
        <taxon>Paraglomus</taxon>
    </lineage>
</organism>
<evidence type="ECO:0000313" key="3">
    <source>
        <dbReference type="Proteomes" id="UP000789739"/>
    </source>
</evidence>
<name>A0A9N9A5J7_9GLOM</name>
<keyword evidence="3" id="KW-1185">Reference proteome</keyword>
<dbReference type="AlphaFoldDB" id="A0A9N9A5J7"/>
<protein>
    <submittedName>
        <fullName evidence="2">4279_t:CDS:1</fullName>
    </submittedName>
</protein>
<sequence length="184" mass="20840">MDYVIRLAHTDVEQSTAHEDDSGSSSEEEQVDDTSEVDLTATVNWQEQAVTIDQQDIELDLSLYPTIEEVMRNIFPEAENANVKRYVKQISRANKLDPIVVIKPNPTWSQLTDGLHITMPWTNSQQITSTTTREGTKIADVYSHLDIQELHTVRDGICSGDLTQTGSTSLKDYKRVSYLELIIR</sequence>
<dbReference type="Proteomes" id="UP000789739">
    <property type="component" value="Unassembled WGS sequence"/>
</dbReference>
<feature type="compositionally biased region" description="Acidic residues" evidence="1">
    <location>
        <begin position="26"/>
        <end position="35"/>
    </location>
</feature>